<dbReference type="AlphaFoldDB" id="A0A146JYF2"/>
<evidence type="ECO:0000313" key="1">
    <source>
        <dbReference type="EMBL" id="JAP89732.1"/>
    </source>
</evidence>
<proteinExistence type="predicted"/>
<accession>A0A146JYF2</accession>
<reference evidence="1" key="1">
    <citation type="submission" date="2015-07" db="EMBL/GenBank/DDBJ databases">
        <title>Adaptation to a free-living lifestyle via gene acquisitions in the diplomonad Trepomonas sp. PC1.</title>
        <authorList>
            <person name="Xu F."/>
            <person name="Jerlstrom-Hultqvist J."/>
            <person name="Kolisko M."/>
            <person name="Simpson A.G.B."/>
            <person name="Roger A.J."/>
            <person name="Svard S.G."/>
            <person name="Andersson J.O."/>
        </authorList>
    </citation>
    <scope>NUCLEOTIDE SEQUENCE</scope>
    <source>
        <strain evidence="1">PC1</strain>
    </source>
</reference>
<gene>
    <name evidence="1" type="ORF">TPC1_30773</name>
</gene>
<dbReference type="EMBL" id="GDID01006874">
    <property type="protein sequence ID" value="JAP89732.1"/>
    <property type="molecule type" value="Transcribed_RNA"/>
</dbReference>
<name>A0A146JYF2_9EUKA</name>
<organism evidence="1">
    <name type="scientific">Trepomonas sp. PC1</name>
    <dbReference type="NCBI Taxonomy" id="1076344"/>
    <lineage>
        <taxon>Eukaryota</taxon>
        <taxon>Metamonada</taxon>
        <taxon>Diplomonadida</taxon>
        <taxon>Hexamitidae</taxon>
        <taxon>Hexamitinae</taxon>
        <taxon>Trepomonas</taxon>
    </lineage>
</organism>
<sequence length="332" mass="37160">NTLNKTGFGGMGTSQVKTEITNSAPMSVFVLSKESIVVVMYNGQISQILRQQNTQQIRSINCDQKIICAAMKEKSDLILLGTTKGLYQLDISGETAKMIKVINYDNMVLKIVEYGRYFLISLFDLSSTKHMKYLNQQSDQPILYSIVLYDPVKQTVLDEIQDLACCGQFDINDDKLLIPTLSTSLKLQTYEIQYEKFKFQSSETFPLQPVAISLFTAKFIGFESNYLFYYIGTGVNAQSRLNCHCKIDGGSLLGFQNGQIVFIDDECSESYLVWTAKKEICTLSINANSICIGLGSLQNLEQSGELLQTELSHTGQFGNQQGPKIYKFAGLQ</sequence>
<protein>
    <submittedName>
        <fullName evidence="1">Uncharacterized protein</fullName>
    </submittedName>
</protein>
<feature type="non-terminal residue" evidence="1">
    <location>
        <position position="1"/>
    </location>
</feature>